<dbReference type="PANTHER" id="PTHR47595">
    <property type="entry name" value="HEAT SHOCK 70 KDA PROTEIN 14"/>
    <property type="match status" value="1"/>
</dbReference>
<comment type="caution">
    <text evidence="3">The sequence shown here is derived from an EMBL/GenBank/DDBJ whole genome shotgun (WGS) entry which is preliminary data.</text>
</comment>
<feature type="compositionally biased region" description="Basic and acidic residues" evidence="1">
    <location>
        <begin position="135"/>
        <end position="145"/>
    </location>
</feature>
<reference evidence="3 4" key="1">
    <citation type="submission" date="2024-02" db="EMBL/GenBank/DDBJ databases">
        <title>Chromosome-level genome assembly of the Eurasian Minnow (Phoxinus phoxinus).</title>
        <authorList>
            <person name="Oriowo T.O."/>
            <person name="Martin S."/>
            <person name="Stange M."/>
            <person name="Chrysostomakis Y."/>
            <person name="Brown T."/>
            <person name="Winkler S."/>
            <person name="Kukowka S."/>
            <person name="Myers E.W."/>
            <person name="Bohne A."/>
        </authorList>
    </citation>
    <scope>NUCLEOTIDE SEQUENCE [LARGE SCALE GENOMIC DNA]</scope>
    <source>
        <strain evidence="3">ZFMK-TIS-60720</strain>
        <tissue evidence="3">Whole Organism</tissue>
    </source>
</reference>
<feature type="region of interest" description="Disordered" evidence="1">
    <location>
        <begin position="113"/>
        <end position="180"/>
    </location>
</feature>
<keyword evidence="4" id="KW-1185">Reference proteome</keyword>
<accession>A0AAN9DH36</accession>
<name>A0AAN9DH36_9TELE</name>
<dbReference type="PANTHER" id="PTHR47595:SF1">
    <property type="entry name" value="MYB_SANT-LIKE DNA-BINDING DOMAIN-CONTAINING PROTEIN"/>
    <property type="match status" value="1"/>
</dbReference>
<evidence type="ECO:0000313" key="3">
    <source>
        <dbReference type="EMBL" id="KAK7171405.1"/>
    </source>
</evidence>
<feature type="domain" description="Myb/SANT-like DNA-binding" evidence="2">
    <location>
        <begin position="10"/>
        <end position="102"/>
    </location>
</feature>
<dbReference type="AlphaFoldDB" id="A0AAN9DH36"/>
<evidence type="ECO:0000256" key="1">
    <source>
        <dbReference type="SAM" id="MobiDB-lite"/>
    </source>
</evidence>
<dbReference type="Gene3D" id="1.10.10.60">
    <property type="entry name" value="Homeodomain-like"/>
    <property type="match status" value="1"/>
</dbReference>
<evidence type="ECO:0000313" key="4">
    <source>
        <dbReference type="Proteomes" id="UP001364617"/>
    </source>
</evidence>
<dbReference type="Proteomes" id="UP001364617">
    <property type="component" value="Unassembled WGS sequence"/>
</dbReference>
<protein>
    <recommendedName>
        <fullName evidence="2">Myb/SANT-like DNA-binding domain-containing protein</fullName>
    </recommendedName>
</protein>
<proteinExistence type="predicted"/>
<dbReference type="Pfam" id="PF13837">
    <property type="entry name" value="Myb_DNA-bind_4"/>
    <property type="match status" value="1"/>
</dbReference>
<feature type="compositionally biased region" description="Pro residues" evidence="1">
    <location>
        <begin position="160"/>
        <end position="170"/>
    </location>
</feature>
<sequence>MAASAKKKTRHWTREETLCLIDVWGEPRYQRQFEQMVHNHTVWENIYKDLVLRCPSIQEFGDWTKCKERLDYLRRKYRDSLKNNKKTGSNPIKCPYFDELDAVLGCRPMNNPGDIRMDNRGSSDEESDCAGSSESPKDHNTSRENDAEDESSSHGSASKAPPPPPPPPSEPKLQGGLSCW</sequence>
<gene>
    <name evidence="3" type="ORF">R3I93_003876</name>
</gene>
<evidence type="ECO:0000259" key="2">
    <source>
        <dbReference type="Pfam" id="PF13837"/>
    </source>
</evidence>
<organism evidence="3 4">
    <name type="scientific">Phoxinus phoxinus</name>
    <name type="common">Eurasian minnow</name>
    <dbReference type="NCBI Taxonomy" id="58324"/>
    <lineage>
        <taxon>Eukaryota</taxon>
        <taxon>Metazoa</taxon>
        <taxon>Chordata</taxon>
        <taxon>Craniata</taxon>
        <taxon>Vertebrata</taxon>
        <taxon>Euteleostomi</taxon>
        <taxon>Actinopterygii</taxon>
        <taxon>Neopterygii</taxon>
        <taxon>Teleostei</taxon>
        <taxon>Ostariophysi</taxon>
        <taxon>Cypriniformes</taxon>
        <taxon>Leuciscidae</taxon>
        <taxon>Phoxininae</taxon>
        <taxon>Phoxinus</taxon>
    </lineage>
</organism>
<dbReference type="InterPro" id="IPR044822">
    <property type="entry name" value="Myb_DNA-bind_4"/>
</dbReference>
<dbReference type="EMBL" id="JAYKXH010000004">
    <property type="protein sequence ID" value="KAK7171405.1"/>
    <property type="molecule type" value="Genomic_DNA"/>
</dbReference>